<protein>
    <submittedName>
        <fullName evidence="2">Uncharacterized protein</fullName>
    </submittedName>
</protein>
<comment type="caution">
    <text evidence="2">The sequence shown here is derived from an EMBL/GenBank/DDBJ whole genome shotgun (WGS) entry which is preliminary data.</text>
</comment>
<dbReference type="Proteomes" id="UP000887013">
    <property type="component" value="Unassembled WGS sequence"/>
</dbReference>
<proteinExistence type="predicted"/>
<feature type="region of interest" description="Disordered" evidence="1">
    <location>
        <begin position="33"/>
        <end position="58"/>
    </location>
</feature>
<gene>
    <name evidence="2" type="ORF">NPIL_170231</name>
</gene>
<organism evidence="2 3">
    <name type="scientific">Nephila pilipes</name>
    <name type="common">Giant wood spider</name>
    <name type="synonym">Nephila maculata</name>
    <dbReference type="NCBI Taxonomy" id="299642"/>
    <lineage>
        <taxon>Eukaryota</taxon>
        <taxon>Metazoa</taxon>
        <taxon>Ecdysozoa</taxon>
        <taxon>Arthropoda</taxon>
        <taxon>Chelicerata</taxon>
        <taxon>Arachnida</taxon>
        <taxon>Araneae</taxon>
        <taxon>Araneomorphae</taxon>
        <taxon>Entelegynae</taxon>
        <taxon>Araneoidea</taxon>
        <taxon>Nephilidae</taxon>
        <taxon>Nephila</taxon>
    </lineage>
</organism>
<accession>A0A8X6R302</accession>
<sequence>MNKADSYSYRHQSAELKVEHIRFYPAERVVTPYSSSARAGPKSMNGNEKSEERKGVAHHHHMIERFVLNSSSKRQSADCGGCT</sequence>
<dbReference type="EMBL" id="BMAW01036517">
    <property type="protein sequence ID" value="GFU44326.1"/>
    <property type="molecule type" value="Genomic_DNA"/>
</dbReference>
<evidence type="ECO:0000313" key="2">
    <source>
        <dbReference type="EMBL" id="GFU44326.1"/>
    </source>
</evidence>
<name>A0A8X6R302_NEPPI</name>
<evidence type="ECO:0000313" key="3">
    <source>
        <dbReference type="Proteomes" id="UP000887013"/>
    </source>
</evidence>
<keyword evidence="3" id="KW-1185">Reference proteome</keyword>
<reference evidence="2" key="1">
    <citation type="submission" date="2020-08" db="EMBL/GenBank/DDBJ databases">
        <title>Multicomponent nature underlies the extraordinary mechanical properties of spider dragline silk.</title>
        <authorList>
            <person name="Kono N."/>
            <person name="Nakamura H."/>
            <person name="Mori M."/>
            <person name="Yoshida Y."/>
            <person name="Ohtoshi R."/>
            <person name="Malay A.D."/>
            <person name="Moran D.A.P."/>
            <person name="Tomita M."/>
            <person name="Numata K."/>
            <person name="Arakawa K."/>
        </authorList>
    </citation>
    <scope>NUCLEOTIDE SEQUENCE</scope>
</reference>
<dbReference type="AlphaFoldDB" id="A0A8X6R302"/>
<evidence type="ECO:0000256" key="1">
    <source>
        <dbReference type="SAM" id="MobiDB-lite"/>
    </source>
</evidence>